<dbReference type="Gene3D" id="2.60.120.620">
    <property type="entry name" value="q2cbj1_9rhob like domain"/>
    <property type="match status" value="1"/>
</dbReference>
<evidence type="ECO:0000256" key="2">
    <source>
        <dbReference type="ARBA" id="ARBA00022723"/>
    </source>
</evidence>
<sequence length="324" mass="36520">MSTLLKKARSLATSAQTADKKKEQEAANKKKWKQPKVQVVSTSYNSLPVDIPESFLAPLEDPSRLEVKQIDFATSAIPEYRGLYAVVIDNLLTQEECNQLMHLAEQSAGAHREGAAVEDNGWKPAMVNAGPGVEFMMSDYRNSDRIVWDQDEIARRLWARCSQAEEVREELTVLQSSEDENHYATVLGPRRGRNWILRKQGLNERLRFLRYGAGQFFREHCDGHYATPDGVQTSFYTFHLYLNDSIQVLQTAGSEKKSVQSFDRTVCAGGATTFHSPLVDRSVDVDPKAGRVLIFQQERLLHSGADVTGGIKYTIRSDLMYEIS</sequence>
<evidence type="ECO:0000256" key="1">
    <source>
        <dbReference type="ARBA" id="ARBA00001961"/>
    </source>
</evidence>
<evidence type="ECO:0000313" key="9">
    <source>
        <dbReference type="Proteomes" id="UP001629113"/>
    </source>
</evidence>
<dbReference type="EMBL" id="JBFCZG010000005">
    <property type="protein sequence ID" value="KAL3422389.1"/>
    <property type="molecule type" value="Genomic_DNA"/>
</dbReference>
<dbReference type="Proteomes" id="UP001629113">
    <property type="component" value="Unassembled WGS sequence"/>
</dbReference>
<protein>
    <submittedName>
        <fullName evidence="8">Oxidoreductase domain containing protein</fullName>
    </submittedName>
</protein>
<dbReference type="PANTHER" id="PTHR10869:SF241">
    <property type="entry name" value="FE2OG DIOXYGENASE DOMAIN-CONTAINING PROTEIN"/>
    <property type="match status" value="1"/>
</dbReference>
<keyword evidence="4" id="KW-0560">Oxidoreductase</keyword>
<dbReference type="SMART" id="SM00702">
    <property type="entry name" value="P4Hc"/>
    <property type="match status" value="1"/>
</dbReference>
<evidence type="ECO:0000256" key="6">
    <source>
        <dbReference type="SAM" id="MobiDB-lite"/>
    </source>
</evidence>
<comment type="cofactor">
    <cofactor evidence="1">
        <name>L-ascorbate</name>
        <dbReference type="ChEBI" id="CHEBI:38290"/>
    </cofactor>
</comment>
<evidence type="ECO:0000313" key="8">
    <source>
        <dbReference type="EMBL" id="KAL3422389.1"/>
    </source>
</evidence>
<dbReference type="Pfam" id="PF13640">
    <property type="entry name" value="2OG-FeII_Oxy_3"/>
    <property type="match status" value="1"/>
</dbReference>
<keyword evidence="2" id="KW-0479">Metal-binding</keyword>
<organism evidence="8 9">
    <name type="scientific">Phlyctema vagabunda</name>
    <dbReference type="NCBI Taxonomy" id="108571"/>
    <lineage>
        <taxon>Eukaryota</taxon>
        <taxon>Fungi</taxon>
        <taxon>Dikarya</taxon>
        <taxon>Ascomycota</taxon>
        <taxon>Pezizomycotina</taxon>
        <taxon>Leotiomycetes</taxon>
        <taxon>Helotiales</taxon>
        <taxon>Dermateaceae</taxon>
        <taxon>Phlyctema</taxon>
    </lineage>
</organism>
<keyword evidence="5" id="KW-0408">Iron</keyword>
<feature type="compositionally biased region" description="Basic and acidic residues" evidence="6">
    <location>
        <begin position="18"/>
        <end position="28"/>
    </location>
</feature>
<evidence type="ECO:0000256" key="5">
    <source>
        <dbReference type="ARBA" id="ARBA00023004"/>
    </source>
</evidence>
<dbReference type="PANTHER" id="PTHR10869">
    <property type="entry name" value="PROLYL 4-HYDROXYLASE ALPHA SUBUNIT"/>
    <property type="match status" value="1"/>
</dbReference>
<evidence type="ECO:0000256" key="4">
    <source>
        <dbReference type="ARBA" id="ARBA00023002"/>
    </source>
</evidence>
<evidence type="ECO:0000256" key="3">
    <source>
        <dbReference type="ARBA" id="ARBA00022964"/>
    </source>
</evidence>
<name>A0ABR4PGD4_9HELO</name>
<evidence type="ECO:0000259" key="7">
    <source>
        <dbReference type="SMART" id="SM00702"/>
    </source>
</evidence>
<dbReference type="InterPro" id="IPR006620">
    <property type="entry name" value="Pro_4_hyd_alph"/>
</dbReference>
<proteinExistence type="predicted"/>
<gene>
    <name evidence="8" type="ORF">PVAG01_06545</name>
</gene>
<reference evidence="8 9" key="1">
    <citation type="submission" date="2024-06" db="EMBL/GenBank/DDBJ databases">
        <title>Complete genome of Phlyctema vagabunda strain 19-DSS-EL-015.</title>
        <authorList>
            <person name="Fiorenzani C."/>
        </authorList>
    </citation>
    <scope>NUCLEOTIDE SEQUENCE [LARGE SCALE GENOMIC DNA]</scope>
    <source>
        <strain evidence="8 9">19-DSS-EL-015</strain>
    </source>
</reference>
<comment type="caution">
    <text evidence="8">The sequence shown here is derived from an EMBL/GenBank/DDBJ whole genome shotgun (WGS) entry which is preliminary data.</text>
</comment>
<dbReference type="InterPro" id="IPR044862">
    <property type="entry name" value="Pro_4_hyd_alph_FE2OG_OXY"/>
</dbReference>
<keyword evidence="3" id="KW-0223">Dioxygenase</keyword>
<accession>A0ABR4PGD4</accession>
<feature type="domain" description="Prolyl 4-hydroxylase alpha subunit" evidence="7">
    <location>
        <begin position="83"/>
        <end position="320"/>
    </location>
</feature>
<dbReference type="SUPFAM" id="SSF51197">
    <property type="entry name" value="Clavaminate synthase-like"/>
    <property type="match status" value="1"/>
</dbReference>
<dbReference type="InterPro" id="IPR045054">
    <property type="entry name" value="P4HA-like"/>
</dbReference>
<feature type="region of interest" description="Disordered" evidence="6">
    <location>
        <begin position="1"/>
        <end position="32"/>
    </location>
</feature>
<keyword evidence="9" id="KW-1185">Reference proteome</keyword>